<comment type="caution">
    <text evidence="2">The sequence shown here is derived from an EMBL/GenBank/DDBJ whole genome shotgun (WGS) entry which is preliminary data.</text>
</comment>
<dbReference type="InterPro" id="IPR052567">
    <property type="entry name" value="OP_Dioxygenase"/>
</dbReference>
<gene>
    <name evidence="2" type="ORF">Q2T77_21585</name>
</gene>
<evidence type="ECO:0000259" key="1">
    <source>
        <dbReference type="Pfam" id="PF01966"/>
    </source>
</evidence>
<dbReference type="Proteomes" id="UP001169027">
    <property type="component" value="Unassembled WGS sequence"/>
</dbReference>
<feature type="domain" description="HD" evidence="1">
    <location>
        <begin position="29"/>
        <end position="104"/>
    </location>
</feature>
<accession>A0ABT8S9A4</accession>
<dbReference type="SUPFAM" id="SSF109604">
    <property type="entry name" value="HD-domain/PDEase-like"/>
    <property type="match status" value="1"/>
</dbReference>
<dbReference type="PANTHER" id="PTHR40202">
    <property type="match status" value="1"/>
</dbReference>
<dbReference type="CDD" id="cd00077">
    <property type="entry name" value="HDc"/>
    <property type="match status" value="1"/>
</dbReference>
<name>A0ABT8S9A4_9BURK</name>
<dbReference type="InterPro" id="IPR006674">
    <property type="entry name" value="HD_domain"/>
</dbReference>
<dbReference type="PANTHER" id="PTHR40202:SF1">
    <property type="entry name" value="HD DOMAIN-CONTAINING PROTEIN"/>
    <property type="match status" value="1"/>
</dbReference>
<proteinExistence type="predicted"/>
<dbReference type="Pfam" id="PF01966">
    <property type="entry name" value="HD"/>
    <property type="match status" value="1"/>
</dbReference>
<evidence type="ECO:0000313" key="3">
    <source>
        <dbReference type="Proteomes" id="UP001169027"/>
    </source>
</evidence>
<dbReference type="RefSeq" id="WP_301812646.1">
    <property type="nucleotide sequence ID" value="NZ_JAUJZH010000016.1"/>
</dbReference>
<dbReference type="InterPro" id="IPR003607">
    <property type="entry name" value="HD/PDEase_dom"/>
</dbReference>
<dbReference type="InterPro" id="IPR017670">
    <property type="entry name" value="Phosphonate_degrad-assoc"/>
</dbReference>
<dbReference type="NCBIfam" id="TIGR03276">
    <property type="entry name" value="Phn-HD"/>
    <property type="match status" value="1"/>
</dbReference>
<organism evidence="2 3">
    <name type="scientific">Variovorax ginsengisoli</name>
    <dbReference type="NCBI Taxonomy" id="363844"/>
    <lineage>
        <taxon>Bacteria</taxon>
        <taxon>Pseudomonadati</taxon>
        <taxon>Pseudomonadota</taxon>
        <taxon>Betaproteobacteria</taxon>
        <taxon>Burkholderiales</taxon>
        <taxon>Comamonadaceae</taxon>
        <taxon>Variovorax</taxon>
    </lineage>
</organism>
<keyword evidence="3" id="KW-1185">Reference proteome</keyword>
<dbReference type="Gene3D" id="1.10.3210.10">
    <property type="entry name" value="Hypothetical protein af1432"/>
    <property type="match status" value="1"/>
</dbReference>
<sequence>MALNLEDIETLFARRGGEQYSGEPVTQLEHALQTALRAERDGADDELVTAALLHDLGHLLNEQGESPSLRGIDDLHQYYALPFLRGVFSDRVLTPIQWHVDAKRYLCATREHYWAGLSADSKRSLELQGGVFSADQAERFIGQPHAAEAVRLRLWDDLAKEADCPTPPLAHFLARAQRCMLK</sequence>
<reference evidence="2" key="1">
    <citation type="submission" date="2023-06" db="EMBL/GenBank/DDBJ databases">
        <authorList>
            <person name="Jiang Y."/>
            <person name="Liu Q."/>
        </authorList>
    </citation>
    <scope>NUCLEOTIDE SEQUENCE</scope>
    <source>
        <strain evidence="2">CGMCC 1.12090</strain>
    </source>
</reference>
<protein>
    <submittedName>
        <fullName evidence="2">HD domain-containing protein</fullName>
    </submittedName>
</protein>
<dbReference type="EMBL" id="JAUKVY010000016">
    <property type="protein sequence ID" value="MDO1534889.1"/>
    <property type="molecule type" value="Genomic_DNA"/>
</dbReference>
<evidence type="ECO:0000313" key="2">
    <source>
        <dbReference type="EMBL" id="MDO1534889.1"/>
    </source>
</evidence>